<dbReference type="EMBL" id="CP021255">
    <property type="protein sequence ID" value="AVD71444.1"/>
    <property type="molecule type" value="Genomic_DNA"/>
</dbReference>
<protein>
    <recommendedName>
        <fullName evidence="4">Haloacid dehalogenase</fullName>
    </recommendedName>
</protein>
<dbReference type="InterPro" id="IPR036412">
    <property type="entry name" value="HAD-like_sf"/>
</dbReference>
<dbReference type="Gene3D" id="3.40.50.1000">
    <property type="entry name" value="HAD superfamily/HAD-like"/>
    <property type="match status" value="1"/>
</dbReference>
<dbReference type="Pfam" id="PF06941">
    <property type="entry name" value="NT5C"/>
    <property type="match status" value="1"/>
</dbReference>
<proteinExistence type="inferred from homology"/>
<dbReference type="SUPFAM" id="SSF56784">
    <property type="entry name" value="HAD-like"/>
    <property type="match status" value="1"/>
</dbReference>
<evidence type="ECO:0008006" key="4">
    <source>
        <dbReference type="Google" id="ProtNLM"/>
    </source>
</evidence>
<dbReference type="GO" id="GO:0009264">
    <property type="term" value="P:deoxyribonucleotide catabolic process"/>
    <property type="evidence" value="ECO:0007669"/>
    <property type="project" value="InterPro"/>
</dbReference>
<dbReference type="GO" id="GO:0008253">
    <property type="term" value="F:5'-nucleotidase activity"/>
    <property type="evidence" value="ECO:0007669"/>
    <property type="project" value="InterPro"/>
</dbReference>
<dbReference type="Proteomes" id="UP000239867">
    <property type="component" value="Chromosome"/>
</dbReference>
<sequence>MRVPASNLSLACTGFDFDGVIADTVTAFVRIACEDYGHCGVTPEDFSAFDTAPLARDIMDEIFDFLTREPLLGGIQPMPGVTRVLPRLCAQGMLTIVTARPDAGPVEAWLAHFFTRETCAQIRVIAAGGPDGKEPFIREAGLSTFIDDRAETCMALARAGIDARVFAQPWNRMLHARLPVLHDWQEIGSLLGAGQEPAFNPLKSHEYTP</sequence>
<dbReference type="InterPro" id="IPR023214">
    <property type="entry name" value="HAD_sf"/>
</dbReference>
<evidence type="ECO:0000256" key="1">
    <source>
        <dbReference type="ARBA" id="ARBA00009589"/>
    </source>
</evidence>
<organism evidence="2 3">
    <name type="scientific">Desulfobulbus oralis</name>
    <dbReference type="NCBI Taxonomy" id="1986146"/>
    <lineage>
        <taxon>Bacteria</taxon>
        <taxon>Pseudomonadati</taxon>
        <taxon>Thermodesulfobacteriota</taxon>
        <taxon>Desulfobulbia</taxon>
        <taxon>Desulfobulbales</taxon>
        <taxon>Desulfobulbaceae</taxon>
        <taxon>Desulfobulbus</taxon>
    </lineage>
</organism>
<comment type="similarity">
    <text evidence="1">Belongs to the 5'(3')-deoxyribonucleotidase family.</text>
</comment>
<name>A0A2L1GP93_9BACT</name>
<dbReference type="AlphaFoldDB" id="A0A2L1GP93"/>
<reference evidence="2" key="2">
    <citation type="journal article" date="2018" name="MBio">
        <title>Insights into the evolution of host association through the isolation and characterization of a novel human periodontal pathobiont, Desulfobulbus oralis.</title>
        <authorList>
            <person name="Cross K.L."/>
            <person name="Chirania P."/>
            <person name="Xiong W."/>
            <person name="Beall C.J."/>
            <person name="Elkins J.G."/>
            <person name="Giannone R.J."/>
            <person name="Griffen A.L."/>
            <person name="Guss A.M."/>
            <person name="Hettich R.L."/>
            <person name="Joshi S.S."/>
            <person name="Mokrzan E.M."/>
            <person name="Martin R.K."/>
            <person name="Zhulin I.B."/>
            <person name="Leys E.J."/>
            <person name="Podar M."/>
        </authorList>
    </citation>
    <scope>NUCLEOTIDE SEQUENCE [LARGE SCALE GENOMIC DNA]</scope>
    <source>
        <strain evidence="2">ORNL</strain>
    </source>
</reference>
<dbReference type="PANTHER" id="PTHR35134">
    <property type="entry name" value="NUCLEOTIDASE YQFW-RELATED"/>
    <property type="match status" value="1"/>
</dbReference>
<dbReference type="OrthoDB" id="5430662at2"/>
<reference evidence="2" key="1">
    <citation type="submission" date="2017-05" db="EMBL/GenBank/DDBJ databases">
        <authorList>
            <person name="Song R."/>
            <person name="Chenine A.L."/>
            <person name="Ruprecht R.M."/>
        </authorList>
    </citation>
    <scope>NUCLEOTIDE SEQUENCE</scope>
    <source>
        <strain evidence="2">ORNL</strain>
    </source>
</reference>
<evidence type="ECO:0000313" key="2">
    <source>
        <dbReference type="EMBL" id="AVD71444.1"/>
    </source>
</evidence>
<keyword evidence="3" id="KW-1185">Reference proteome</keyword>
<dbReference type="KEGG" id="deo:CAY53_08175"/>
<accession>A0A2L1GP93</accession>
<gene>
    <name evidence="2" type="ORF">CAY53_08175</name>
</gene>
<dbReference type="PANTHER" id="PTHR35134:SF2">
    <property type="entry name" value="NUCLEOTIDASE YQFW-RELATED"/>
    <property type="match status" value="1"/>
</dbReference>
<dbReference type="InterPro" id="IPR010708">
    <property type="entry name" value="5'(3')-deoxyribonucleotidase"/>
</dbReference>
<evidence type="ECO:0000313" key="3">
    <source>
        <dbReference type="Proteomes" id="UP000239867"/>
    </source>
</evidence>
<dbReference type="InterPro" id="IPR052419">
    <property type="entry name" value="5_3-deoxyribonucleotidase-like"/>
</dbReference>